<organism evidence="6 7">
    <name type="scientific">Photinus pyralis</name>
    <name type="common">Common eastern firefly</name>
    <name type="synonym">Lampyris pyralis</name>
    <dbReference type="NCBI Taxonomy" id="7054"/>
    <lineage>
        <taxon>Eukaryota</taxon>
        <taxon>Metazoa</taxon>
        <taxon>Ecdysozoa</taxon>
        <taxon>Arthropoda</taxon>
        <taxon>Hexapoda</taxon>
        <taxon>Insecta</taxon>
        <taxon>Pterygota</taxon>
        <taxon>Neoptera</taxon>
        <taxon>Endopterygota</taxon>
        <taxon>Coleoptera</taxon>
        <taxon>Polyphaga</taxon>
        <taxon>Elateriformia</taxon>
        <taxon>Elateroidea</taxon>
        <taxon>Lampyridae</taxon>
        <taxon>Lampyrinae</taxon>
        <taxon>Photinus</taxon>
    </lineage>
</organism>
<evidence type="ECO:0000313" key="6">
    <source>
        <dbReference type="EMBL" id="KAB0796295.1"/>
    </source>
</evidence>
<evidence type="ECO:0000256" key="2">
    <source>
        <dbReference type="ARBA" id="ARBA00022676"/>
    </source>
</evidence>
<keyword evidence="5" id="KW-0472">Membrane</keyword>
<evidence type="ECO:0000256" key="5">
    <source>
        <dbReference type="SAM" id="Phobius"/>
    </source>
</evidence>
<proteinExistence type="inferred from homology"/>
<gene>
    <name evidence="6" type="ORF">PPYR_10356</name>
</gene>
<feature type="transmembrane region" description="Helical" evidence="5">
    <location>
        <begin position="471"/>
        <end position="492"/>
    </location>
</feature>
<dbReference type="FunFam" id="3.40.50.2000:FF:000021">
    <property type="entry name" value="UDP-glucuronosyltransferase"/>
    <property type="match status" value="1"/>
</dbReference>
<dbReference type="EMBL" id="VVIM01000007">
    <property type="protein sequence ID" value="KAB0796295.1"/>
    <property type="molecule type" value="Genomic_DNA"/>
</dbReference>
<dbReference type="PANTHER" id="PTHR48043:SF159">
    <property type="entry name" value="EG:EG0003.4 PROTEIN-RELATED"/>
    <property type="match status" value="1"/>
</dbReference>
<evidence type="ECO:0000313" key="7">
    <source>
        <dbReference type="Proteomes" id="UP000327044"/>
    </source>
</evidence>
<dbReference type="PANTHER" id="PTHR48043">
    <property type="entry name" value="EG:EG0003.4 PROTEIN-RELATED"/>
    <property type="match status" value="1"/>
</dbReference>
<comment type="similarity">
    <text evidence="1 4">Belongs to the UDP-glycosyltransferase family.</text>
</comment>
<dbReference type="InterPro" id="IPR050271">
    <property type="entry name" value="UDP-glycosyltransferase"/>
</dbReference>
<keyword evidence="7" id="KW-1185">Reference proteome</keyword>
<dbReference type="Gene3D" id="3.40.50.2000">
    <property type="entry name" value="Glycogen Phosphorylase B"/>
    <property type="match status" value="2"/>
</dbReference>
<evidence type="ECO:0000256" key="4">
    <source>
        <dbReference type="RuleBase" id="RU003718"/>
    </source>
</evidence>
<evidence type="ECO:0000256" key="3">
    <source>
        <dbReference type="ARBA" id="ARBA00022679"/>
    </source>
</evidence>
<dbReference type="InterPro" id="IPR035595">
    <property type="entry name" value="UDP_glycos_trans_CS"/>
</dbReference>
<keyword evidence="2 4" id="KW-0328">Glycosyltransferase</keyword>
<accession>A0A5N4AG41</accession>
<dbReference type="CDD" id="cd03784">
    <property type="entry name" value="GT1_Gtf-like"/>
    <property type="match status" value="1"/>
</dbReference>
<keyword evidence="5" id="KW-0812">Transmembrane</keyword>
<keyword evidence="3 4" id="KW-0808">Transferase</keyword>
<dbReference type="SUPFAM" id="SSF53756">
    <property type="entry name" value="UDP-Glycosyltransferase/glycogen phosphorylase"/>
    <property type="match status" value="1"/>
</dbReference>
<name>A0A5N4AG41_PHOPY</name>
<dbReference type="AlphaFoldDB" id="A0A5N4AG41"/>
<evidence type="ECO:0000256" key="1">
    <source>
        <dbReference type="ARBA" id="ARBA00009995"/>
    </source>
</evidence>
<comment type="caution">
    <text evidence="6">The sequence shown here is derived from an EMBL/GenBank/DDBJ whole genome shotgun (WGS) entry which is preliminary data.</text>
</comment>
<dbReference type="InterPro" id="IPR002213">
    <property type="entry name" value="UDP_glucos_trans"/>
</dbReference>
<dbReference type="PROSITE" id="PS00375">
    <property type="entry name" value="UDPGT"/>
    <property type="match status" value="1"/>
</dbReference>
<protein>
    <submittedName>
        <fullName evidence="6">Uncharacterized protein</fullName>
    </submittedName>
</protein>
<keyword evidence="5" id="KW-1133">Transmembrane helix</keyword>
<dbReference type="Proteomes" id="UP000327044">
    <property type="component" value="Unassembled WGS sequence"/>
</dbReference>
<dbReference type="GO" id="GO:0008194">
    <property type="term" value="F:UDP-glycosyltransferase activity"/>
    <property type="evidence" value="ECO:0007669"/>
    <property type="project" value="InterPro"/>
</dbReference>
<dbReference type="InParanoid" id="A0A5N4AG41"/>
<dbReference type="Pfam" id="PF00201">
    <property type="entry name" value="UDPGT"/>
    <property type="match status" value="1"/>
</dbReference>
<sequence>MFVPFVVFWALISGGNCARILGIIAFPSYSHQIVFQPLWRELSLRGHQVTTMTTDPINDAKLTNLTEIDLRFSYEVWRSALAEVIDGSQIHFVKVLRTATLAMQEISRRQLAHPSVQGLIHGDVSFDLLIVEYFQPSMFAFAERFRCPHIGVLSLDAPSNILKLIGQPIHPVAYPDYMLSFTDHSTFFKRMKSIAYSLYAEYVFNYYFYSLQKELVETAFGSNYSSLAEVAKNASLFFTNSDPILYKPKPFLPNVIPIGGGSDRIPSAPLPNKLVGVLDAASSGVIYFSLGTNVNTENLPNETRKAILEAFAEFPYTVLWKCDFDHVPDKPKNVHVSKWFPQKNVLGHPNVKLFITQGGLQSVTEAILAHVPMIIIPFFADQFGNAQRMLERGVGLSLDYTNLQKEEFKSAIREVITNPRYREKIKEVAELSKDQPMTGLERAVWWTEYVIRHGGATHFRSPLLDIPFYQYYFLDVFAVLVILLLAPLFFAYRAIIFLWRRWHVSLVRASDGQSWSENFGNKSAKKCHKFWKKSFGYILEHRTDCFQKLNDTEIKIAKCSGRGQPYITQMASEWQKLTICTINKYLLSFLISKLHPN</sequence>
<reference evidence="6 7" key="1">
    <citation type="journal article" date="2018" name="Elife">
        <title>Firefly genomes illuminate parallel origins of bioluminescence in beetles.</title>
        <authorList>
            <person name="Fallon T.R."/>
            <person name="Lower S.E."/>
            <person name="Chang C.H."/>
            <person name="Bessho-Uehara M."/>
            <person name="Martin G.J."/>
            <person name="Bewick A.J."/>
            <person name="Behringer M."/>
            <person name="Debat H.J."/>
            <person name="Wong I."/>
            <person name="Day J.C."/>
            <person name="Suvorov A."/>
            <person name="Silva C.J."/>
            <person name="Stanger-Hall K.F."/>
            <person name="Hall D.W."/>
            <person name="Schmitz R.J."/>
            <person name="Nelson D.R."/>
            <person name="Lewis S.M."/>
            <person name="Shigenobu S."/>
            <person name="Bybee S.M."/>
            <person name="Larracuente A.M."/>
            <person name="Oba Y."/>
            <person name="Weng J.K."/>
        </authorList>
    </citation>
    <scope>NUCLEOTIDE SEQUENCE [LARGE SCALE GENOMIC DNA]</scope>
    <source>
        <strain evidence="6">1611_PpyrPB1</strain>
        <tissue evidence="6">Whole body</tissue>
    </source>
</reference>